<keyword evidence="2 6" id="KW-0812">Transmembrane</keyword>
<dbReference type="PANTHER" id="PTHR45651:SF9">
    <property type="entry name" value="CYCLIC NUCLEOTIDE-GATED ION CHANNEL 14-RELATED"/>
    <property type="match status" value="1"/>
</dbReference>
<keyword evidence="9" id="KW-1185">Reference proteome</keyword>
<dbReference type="OrthoDB" id="421226at2759"/>
<name>A0A843TUP4_COLES</name>
<sequence length="412" mass="46334">MAPAPSWGTLLDCWWSPSTAQWERSKGLLTPAACSTTSSAIDLPCAVLSSAPPRFPSLSLSLSLSCKGIYQEEEKRSWRLRPPWQGKERGCGGRQGKLGDERSKKGVTFVLLLKRVGPVPAVADSLLLPGAFRPWPGDSTRFFAVVVLSSVAPMFSSRIEDEMELKKERTVRFYADEKQNTSRRGYQFPKSGEYNLGRVSSGSTGSSKVFPEDHEPWRKRILDPGSEMMLKWNWIFLLMCLVALFIDPFYFYLPSNLSIIVTLFRSIADVFYILHIAIKFRTAYVAPSSRVFGRGELVMDHMKIARRYLRSDFAIDLMAALPLPQIVIWLIIPAVRNSNADHSNNALALIVVLQYFPRLYLIFPLSHQIIKATGVVTKTAWAGAAYNLLLYMLASHVLGASWYLLSIERQTT</sequence>
<feature type="transmembrane region" description="Helical" evidence="6">
    <location>
        <begin position="344"/>
        <end position="363"/>
    </location>
</feature>
<keyword evidence="5" id="KW-0407">Ion channel</keyword>
<dbReference type="GO" id="GO:0016020">
    <property type="term" value="C:membrane"/>
    <property type="evidence" value="ECO:0007669"/>
    <property type="project" value="UniProtKB-SubCell"/>
</dbReference>
<evidence type="ECO:0000256" key="5">
    <source>
        <dbReference type="ARBA" id="ARBA00023303"/>
    </source>
</evidence>
<evidence type="ECO:0000256" key="6">
    <source>
        <dbReference type="SAM" id="Phobius"/>
    </source>
</evidence>
<organism evidence="8 9">
    <name type="scientific">Colocasia esculenta</name>
    <name type="common">Wild taro</name>
    <name type="synonym">Arum esculentum</name>
    <dbReference type="NCBI Taxonomy" id="4460"/>
    <lineage>
        <taxon>Eukaryota</taxon>
        <taxon>Viridiplantae</taxon>
        <taxon>Streptophyta</taxon>
        <taxon>Embryophyta</taxon>
        <taxon>Tracheophyta</taxon>
        <taxon>Spermatophyta</taxon>
        <taxon>Magnoliopsida</taxon>
        <taxon>Liliopsida</taxon>
        <taxon>Araceae</taxon>
        <taxon>Aroideae</taxon>
        <taxon>Colocasieae</taxon>
        <taxon>Colocasia</taxon>
    </lineage>
</organism>
<keyword evidence="4 6" id="KW-0472">Membrane</keyword>
<feature type="transmembrane region" description="Helical" evidence="6">
    <location>
        <begin position="259"/>
        <end position="278"/>
    </location>
</feature>
<reference evidence="8" key="1">
    <citation type="submission" date="2017-07" db="EMBL/GenBank/DDBJ databases">
        <title>Taro Niue Genome Assembly and Annotation.</title>
        <authorList>
            <person name="Atibalentja N."/>
            <person name="Keating K."/>
            <person name="Fields C.J."/>
        </authorList>
    </citation>
    <scope>NUCLEOTIDE SEQUENCE</scope>
    <source>
        <strain evidence="8">Niue_2</strain>
        <tissue evidence="8">Leaf</tissue>
    </source>
</reference>
<keyword evidence="5" id="KW-0406">Ion transport</keyword>
<keyword evidence="5" id="KW-0813">Transport</keyword>
<dbReference type="SUPFAM" id="SSF81324">
    <property type="entry name" value="Voltage-gated potassium channels"/>
    <property type="match status" value="1"/>
</dbReference>
<evidence type="ECO:0000256" key="4">
    <source>
        <dbReference type="ARBA" id="ARBA00023136"/>
    </source>
</evidence>
<dbReference type="Pfam" id="PF00520">
    <property type="entry name" value="Ion_trans"/>
    <property type="match status" value="1"/>
</dbReference>
<evidence type="ECO:0000256" key="2">
    <source>
        <dbReference type="ARBA" id="ARBA00022692"/>
    </source>
</evidence>
<evidence type="ECO:0000313" key="9">
    <source>
        <dbReference type="Proteomes" id="UP000652761"/>
    </source>
</evidence>
<accession>A0A843TUP4</accession>
<dbReference type="AlphaFoldDB" id="A0A843TUP4"/>
<dbReference type="Proteomes" id="UP000652761">
    <property type="component" value="Unassembled WGS sequence"/>
</dbReference>
<comment type="caution">
    <text evidence="8">The sequence shown here is derived from an EMBL/GenBank/DDBJ whole genome shotgun (WGS) entry which is preliminary data.</text>
</comment>
<feature type="transmembrane region" description="Helical" evidence="6">
    <location>
        <begin position="234"/>
        <end position="253"/>
    </location>
</feature>
<keyword evidence="3 6" id="KW-1133">Transmembrane helix</keyword>
<protein>
    <recommendedName>
        <fullName evidence="7">Ion transport domain-containing protein</fullName>
    </recommendedName>
</protein>
<feature type="transmembrane region" description="Helical" evidence="6">
    <location>
        <begin position="384"/>
        <end position="405"/>
    </location>
</feature>
<dbReference type="PANTHER" id="PTHR45651">
    <property type="entry name" value="CYCLIC NUCLEOTIDE-GATED ION CHANNEL 15-RELATED-RELATED"/>
    <property type="match status" value="1"/>
</dbReference>
<dbReference type="EMBL" id="NMUH01000296">
    <property type="protein sequence ID" value="MQL76402.1"/>
    <property type="molecule type" value="Genomic_DNA"/>
</dbReference>
<feature type="transmembrane region" description="Helical" evidence="6">
    <location>
        <begin position="313"/>
        <end position="332"/>
    </location>
</feature>
<proteinExistence type="predicted"/>
<comment type="subcellular location">
    <subcellularLocation>
        <location evidence="1">Membrane</location>
        <topology evidence="1">Multi-pass membrane protein</topology>
    </subcellularLocation>
</comment>
<dbReference type="InterPro" id="IPR005821">
    <property type="entry name" value="Ion_trans_dom"/>
</dbReference>
<evidence type="ECO:0000256" key="1">
    <source>
        <dbReference type="ARBA" id="ARBA00004141"/>
    </source>
</evidence>
<evidence type="ECO:0000256" key="3">
    <source>
        <dbReference type="ARBA" id="ARBA00022989"/>
    </source>
</evidence>
<feature type="domain" description="Ion transport" evidence="7">
    <location>
        <begin position="232"/>
        <end position="408"/>
    </location>
</feature>
<dbReference type="GO" id="GO:0005216">
    <property type="term" value="F:monoatomic ion channel activity"/>
    <property type="evidence" value="ECO:0007669"/>
    <property type="project" value="InterPro"/>
</dbReference>
<evidence type="ECO:0000313" key="8">
    <source>
        <dbReference type="EMBL" id="MQL76402.1"/>
    </source>
</evidence>
<gene>
    <name evidence="8" type="ORF">Taro_008785</name>
</gene>
<evidence type="ECO:0000259" key="7">
    <source>
        <dbReference type="Pfam" id="PF00520"/>
    </source>
</evidence>